<keyword evidence="8" id="KW-0862">Zinc</keyword>
<dbReference type="CDD" id="cd03892">
    <property type="entry name" value="M20_peptT"/>
    <property type="match status" value="1"/>
</dbReference>
<dbReference type="EC" id="3.4.11.4" evidence="10"/>
<comment type="similarity">
    <text evidence="3">Belongs to the peptidase M20B family.</text>
</comment>
<evidence type="ECO:0000256" key="10">
    <source>
        <dbReference type="NCBIfam" id="TIGR01882"/>
    </source>
</evidence>
<keyword evidence="4 12" id="KW-0031">Aminopeptidase</keyword>
<evidence type="ECO:0000256" key="1">
    <source>
        <dbReference type="ARBA" id="ARBA00000870"/>
    </source>
</evidence>
<dbReference type="EMBL" id="JAPOHA010000006">
    <property type="protein sequence ID" value="MCY1714133.1"/>
    <property type="molecule type" value="Genomic_DNA"/>
</dbReference>
<dbReference type="Gene3D" id="3.40.630.10">
    <property type="entry name" value="Zn peptidases"/>
    <property type="match status" value="1"/>
</dbReference>
<protein>
    <recommendedName>
        <fullName evidence="10">Peptidase T</fullName>
        <ecNumber evidence="10">3.4.11.4</ecNumber>
    </recommendedName>
</protein>
<gene>
    <name evidence="12" type="primary">pepT</name>
    <name evidence="12" type="ORF">OUY18_07695</name>
</gene>
<dbReference type="PROSITE" id="PS00758">
    <property type="entry name" value="ARGE_DAPE_CPG2_1"/>
    <property type="match status" value="1"/>
</dbReference>
<dbReference type="PROSITE" id="PS00759">
    <property type="entry name" value="ARGE_DAPE_CPG2_2"/>
    <property type="match status" value="1"/>
</dbReference>
<dbReference type="Pfam" id="PF01546">
    <property type="entry name" value="Peptidase_M20"/>
    <property type="match status" value="1"/>
</dbReference>
<dbReference type="InterPro" id="IPR002933">
    <property type="entry name" value="Peptidase_M20"/>
</dbReference>
<comment type="caution">
    <text evidence="12">The sequence shown here is derived from an EMBL/GenBank/DDBJ whole genome shotgun (WGS) entry which is preliminary data.</text>
</comment>
<keyword evidence="13" id="KW-1185">Reference proteome</keyword>
<feature type="domain" description="Peptidase M20 dimerisation" evidence="11">
    <location>
        <begin position="207"/>
        <end position="306"/>
    </location>
</feature>
<dbReference type="InterPro" id="IPR001261">
    <property type="entry name" value="ArgE/DapE_CS"/>
</dbReference>
<evidence type="ECO:0000313" key="12">
    <source>
        <dbReference type="EMBL" id="MCY1714133.1"/>
    </source>
</evidence>
<keyword evidence="9" id="KW-0482">Metalloprotease</keyword>
<evidence type="ECO:0000256" key="7">
    <source>
        <dbReference type="ARBA" id="ARBA00022801"/>
    </source>
</evidence>
<dbReference type="NCBIfam" id="NF009920">
    <property type="entry name" value="PRK13381.1"/>
    <property type="match status" value="1"/>
</dbReference>
<dbReference type="InterPro" id="IPR010161">
    <property type="entry name" value="Peptidase_M20B"/>
</dbReference>
<dbReference type="PANTHER" id="PTHR42994:SF1">
    <property type="entry name" value="PEPTIDASE T"/>
    <property type="match status" value="1"/>
</dbReference>
<dbReference type="InterPro" id="IPR011650">
    <property type="entry name" value="Peptidase_M20_dimer"/>
</dbReference>
<dbReference type="SUPFAM" id="SSF55031">
    <property type="entry name" value="Bacterial exopeptidase dimerisation domain"/>
    <property type="match status" value="1"/>
</dbReference>
<evidence type="ECO:0000256" key="6">
    <source>
        <dbReference type="ARBA" id="ARBA00022723"/>
    </source>
</evidence>
<evidence type="ECO:0000256" key="5">
    <source>
        <dbReference type="ARBA" id="ARBA00022670"/>
    </source>
</evidence>
<evidence type="ECO:0000256" key="8">
    <source>
        <dbReference type="ARBA" id="ARBA00022833"/>
    </source>
</evidence>
<dbReference type="NCBIfam" id="TIGR01882">
    <property type="entry name" value="peptidase-T"/>
    <property type="match status" value="1"/>
</dbReference>
<dbReference type="RefSeq" id="WP_268058181.1">
    <property type="nucleotide sequence ID" value="NZ_JAPOHA010000006.1"/>
</dbReference>
<dbReference type="GO" id="GO:0045148">
    <property type="term" value="F:tripeptide aminopeptidase activity"/>
    <property type="evidence" value="ECO:0007669"/>
    <property type="project" value="UniProtKB-EC"/>
</dbReference>
<dbReference type="NCBIfam" id="NF003976">
    <property type="entry name" value="PRK05469.1"/>
    <property type="match status" value="1"/>
</dbReference>
<proteinExistence type="inferred from homology"/>
<evidence type="ECO:0000256" key="4">
    <source>
        <dbReference type="ARBA" id="ARBA00022438"/>
    </source>
</evidence>
<dbReference type="Pfam" id="PF07687">
    <property type="entry name" value="M20_dimer"/>
    <property type="match status" value="1"/>
</dbReference>
<dbReference type="Gene3D" id="3.30.70.360">
    <property type="match status" value="1"/>
</dbReference>
<dbReference type="InterPro" id="IPR036264">
    <property type="entry name" value="Bact_exopeptidase_dim_dom"/>
</dbReference>
<reference evidence="12 13" key="1">
    <citation type="submission" date="2022-11" db="EMBL/GenBank/DDBJ databases">
        <authorList>
            <person name="Caiyu Z."/>
        </authorList>
    </citation>
    <scope>NUCLEOTIDE SEQUENCE [LARGE SCALE GENOMIC DNA]</scope>
    <source>
        <strain evidence="12 13">YR-4</strain>
    </source>
</reference>
<keyword evidence="7 12" id="KW-0378">Hydrolase</keyword>
<dbReference type="PANTHER" id="PTHR42994">
    <property type="entry name" value="PEPTIDASE T"/>
    <property type="match status" value="1"/>
</dbReference>
<comment type="cofactor">
    <cofactor evidence="2">
        <name>Zn(2+)</name>
        <dbReference type="ChEBI" id="CHEBI:29105"/>
    </cofactor>
</comment>
<keyword evidence="6" id="KW-0479">Metal-binding</keyword>
<accession>A0ABT4BW27</accession>
<name>A0ABT4BW27_9FIRM</name>
<dbReference type="PIRSF" id="PIRSF037215">
    <property type="entry name" value="Peptidase_M20B"/>
    <property type="match status" value="1"/>
</dbReference>
<evidence type="ECO:0000256" key="3">
    <source>
        <dbReference type="ARBA" id="ARBA00009692"/>
    </source>
</evidence>
<dbReference type="Proteomes" id="UP001082703">
    <property type="component" value="Unassembled WGS sequence"/>
</dbReference>
<evidence type="ECO:0000256" key="9">
    <source>
        <dbReference type="ARBA" id="ARBA00023049"/>
    </source>
</evidence>
<keyword evidence="5" id="KW-0645">Protease</keyword>
<evidence type="ECO:0000259" key="11">
    <source>
        <dbReference type="Pfam" id="PF07687"/>
    </source>
</evidence>
<evidence type="ECO:0000313" key="13">
    <source>
        <dbReference type="Proteomes" id="UP001082703"/>
    </source>
</evidence>
<evidence type="ECO:0000256" key="2">
    <source>
        <dbReference type="ARBA" id="ARBA00001947"/>
    </source>
</evidence>
<dbReference type="SUPFAM" id="SSF53187">
    <property type="entry name" value="Zn-dependent exopeptidases"/>
    <property type="match status" value="1"/>
</dbReference>
<organism evidence="12 13">
    <name type="scientific">Caproiciproducens galactitolivorans</name>
    <dbReference type="NCBI Taxonomy" id="642589"/>
    <lineage>
        <taxon>Bacteria</taxon>
        <taxon>Bacillati</taxon>
        <taxon>Bacillota</taxon>
        <taxon>Clostridia</taxon>
        <taxon>Eubacteriales</taxon>
        <taxon>Acutalibacteraceae</taxon>
        <taxon>Caproiciproducens</taxon>
    </lineage>
</organism>
<sequence length="405" mass="44684">MKAYERLLKYVTFDTTSDENAPEDRCPSTKKQKMLANALVEEMKALGMDDAQMDADGYVYGTLPANCNEKVPVIGLIAHMDTSPSAKGADIKARIVKNYDGGDILLNAEHKIVMSPEKFESLADYKGKDLIVTDGTTLLGADDKAGVAEILTAAERLKNGGVKHGKIAVAFTPDEEIGRGADKFDVNRLGADFAYTVDGGKLGEIEYENFNAAAAVVTVNGVNIHPGDAKNRMKNAQLMAIEFNSMLPPNEIPACTEGYEGFHHLCHMEGDEEKAVLRYIIRDHDMDKFREKKARFEKIAGYLNEKYGEDTIELDMCDSYYNMKEKIVPHMHIIDRAQKAMRDAGVEPEIVAIRGGTDGARLSFMGLPCPNLSTGGHNFHGRFEYIPVQSMDSMVEVLINIVKAF</sequence>
<comment type="catalytic activity">
    <reaction evidence="1">
        <text>Release of the N-terminal residue from a tripeptide.</text>
        <dbReference type="EC" id="3.4.11.4"/>
    </reaction>
</comment>